<dbReference type="HOGENOM" id="CLU_3290406_0_0_6"/>
<sequence length="40" mass="4649">MCDFRILSNRAINAWENIEALDTIGYDRRSCYDAGHENNT</sequence>
<dbReference type="KEGG" id="gsn:YC6258_03762"/>
<dbReference type="AlphaFoldDB" id="A0A0C5VQY2"/>
<dbReference type="Proteomes" id="UP000032266">
    <property type="component" value="Chromosome"/>
</dbReference>
<protein>
    <submittedName>
        <fullName evidence="1">Uncharacterized protein</fullName>
    </submittedName>
</protein>
<dbReference type="EMBL" id="CP007142">
    <property type="protein sequence ID" value="AJQ95798.1"/>
    <property type="molecule type" value="Genomic_DNA"/>
</dbReference>
<dbReference type="STRING" id="1445510.YC6258_03762"/>
<name>A0A0C5VQY2_9GAMM</name>
<organism evidence="1 2">
    <name type="scientific">Gynuella sunshinyii YC6258</name>
    <dbReference type="NCBI Taxonomy" id="1445510"/>
    <lineage>
        <taxon>Bacteria</taxon>
        <taxon>Pseudomonadati</taxon>
        <taxon>Pseudomonadota</taxon>
        <taxon>Gammaproteobacteria</taxon>
        <taxon>Oceanospirillales</taxon>
        <taxon>Saccharospirillaceae</taxon>
        <taxon>Gynuella</taxon>
    </lineage>
</organism>
<gene>
    <name evidence="1" type="ORF">YC6258_03762</name>
</gene>
<evidence type="ECO:0000313" key="1">
    <source>
        <dbReference type="EMBL" id="AJQ95798.1"/>
    </source>
</evidence>
<reference evidence="1 2" key="1">
    <citation type="submission" date="2014-01" db="EMBL/GenBank/DDBJ databases">
        <title>Full genme sequencing of cellulolytic bacterium Gynuella sunshinyii YC6258T gen. nov., sp. nov.</title>
        <authorList>
            <person name="Khan H."/>
            <person name="Chung E.J."/>
            <person name="Chung Y.R."/>
        </authorList>
    </citation>
    <scope>NUCLEOTIDE SEQUENCE [LARGE SCALE GENOMIC DNA]</scope>
    <source>
        <strain evidence="1 2">YC6258</strain>
    </source>
</reference>
<proteinExistence type="predicted"/>
<keyword evidence="2" id="KW-1185">Reference proteome</keyword>
<evidence type="ECO:0000313" key="2">
    <source>
        <dbReference type="Proteomes" id="UP000032266"/>
    </source>
</evidence>
<accession>A0A0C5VQY2</accession>